<comment type="similarity">
    <text evidence="1 4">Belongs to the thiolase-like superfamily. Beta-ketoacyl-ACP synthases family.</text>
</comment>
<dbReference type="InParanoid" id="G0R4A6"/>
<dbReference type="GeneID" id="14903788"/>
<dbReference type="EC" id="2.3.1.41" evidence="2"/>
<dbReference type="InterPro" id="IPR016039">
    <property type="entry name" value="Thiolase-like"/>
</dbReference>
<dbReference type="OMA" id="DVMVCGA"/>
<evidence type="ECO:0000259" key="5">
    <source>
        <dbReference type="PROSITE" id="PS52004"/>
    </source>
</evidence>
<dbReference type="FunCoup" id="G0R4A6">
    <property type="interactions" value="147"/>
</dbReference>
<dbReference type="GO" id="GO:0004315">
    <property type="term" value="F:3-oxoacyl-[acyl-carrier-protein] synthase activity"/>
    <property type="evidence" value="ECO:0007669"/>
    <property type="project" value="UniProtKB-EC"/>
</dbReference>
<dbReference type="PROSITE" id="PS52004">
    <property type="entry name" value="KS3_2"/>
    <property type="match status" value="1"/>
</dbReference>
<dbReference type="PANTHER" id="PTHR11712:SF336">
    <property type="entry name" value="3-OXOACYL-[ACYL-CARRIER-PROTEIN] SYNTHASE, MITOCHONDRIAL"/>
    <property type="match status" value="1"/>
</dbReference>
<dbReference type="PROSITE" id="PS00606">
    <property type="entry name" value="KS3_1"/>
    <property type="match status" value="1"/>
</dbReference>
<reference evidence="6 7" key="1">
    <citation type="submission" date="2011-07" db="EMBL/GenBank/DDBJ databases">
        <authorList>
            <person name="Coyne R."/>
            <person name="Brami D."/>
            <person name="Johnson J."/>
            <person name="Hostetler J."/>
            <person name="Hannick L."/>
            <person name="Clark T."/>
            <person name="Cassidy-Hanley D."/>
            <person name="Inman J."/>
        </authorList>
    </citation>
    <scope>NUCLEOTIDE SEQUENCE [LARGE SCALE GENOMIC DNA]</scope>
    <source>
        <strain evidence="6 7">G5</strain>
    </source>
</reference>
<dbReference type="GO" id="GO:0006633">
    <property type="term" value="P:fatty acid biosynthetic process"/>
    <property type="evidence" value="ECO:0007669"/>
    <property type="project" value="InterPro"/>
</dbReference>
<evidence type="ECO:0000256" key="1">
    <source>
        <dbReference type="ARBA" id="ARBA00008467"/>
    </source>
</evidence>
<evidence type="ECO:0000313" key="7">
    <source>
        <dbReference type="Proteomes" id="UP000008983"/>
    </source>
</evidence>
<dbReference type="AlphaFoldDB" id="G0R4A6"/>
<accession>G0R4A6</accession>
<keyword evidence="7" id="KW-1185">Reference proteome</keyword>
<feature type="domain" description="Ketosynthase family 3 (KS3)" evidence="5">
    <location>
        <begin position="3"/>
        <end position="428"/>
    </location>
</feature>
<dbReference type="Gene3D" id="3.40.47.10">
    <property type="match status" value="1"/>
</dbReference>
<dbReference type="STRING" id="857967.G0R4A6"/>
<dbReference type="PANTHER" id="PTHR11712">
    <property type="entry name" value="POLYKETIDE SYNTHASE-RELATED"/>
    <property type="match status" value="1"/>
</dbReference>
<evidence type="ECO:0000256" key="4">
    <source>
        <dbReference type="RuleBase" id="RU003694"/>
    </source>
</evidence>
<protein>
    <recommendedName>
        <fullName evidence="2">beta-ketoacyl-[acyl-carrier-protein] synthase I</fullName>
        <ecNumber evidence="2">2.3.1.41</ecNumber>
    </recommendedName>
</protein>
<organism evidence="6 7">
    <name type="scientific">Ichthyophthirius multifiliis</name>
    <name type="common">White spot disease agent</name>
    <name type="synonym">Ich</name>
    <dbReference type="NCBI Taxonomy" id="5932"/>
    <lineage>
        <taxon>Eukaryota</taxon>
        <taxon>Sar</taxon>
        <taxon>Alveolata</taxon>
        <taxon>Ciliophora</taxon>
        <taxon>Intramacronucleata</taxon>
        <taxon>Oligohymenophorea</taxon>
        <taxon>Hymenostomatida</taxon>
        <taxon>Ophryoglenina</taxon>
        <taxon>Ichthyophthirius</taxon>
    </lineage>
</organism>
<dbReference type="InterPro" id="IPR000794">
    <property type="entry name" value="Beta-ketoacyl_synthase"/>
</dbReference>
<dbReference type="InterPro" id="IPR014030">
    <property type="entry name" value="Ketoacyl_synth_N"/>
</dbReference>
<gene>
    <name evidence="6" type="ORF">IMG5_190730</name>
</gene>
<dbReference type="Proteomes" id="UP000008983">
    <property type="component" value="Unassembled WGS sequence"/>
</dbReference>
<dbReference type="SUPFAM" id="SSF53901">
    <property type="entry name" value="Thiolase-like"/>
    <property type="match status" value="2"/>
</dbReference>
<evidence type="ECO:0000256" key="2">
    <source>
        <dbReference type="ARBA" id="ARBA00013191"/>
    </source>
</evidence>
<dbReference type="OrthoDB" id="5334845at2759"/>
<dbReference type="RefSeq" id="XP_004025169.1">
    <property type="nucleotide sequence ID" value="XM_004025120.1"/>
</dbReference>
<dbReference type="Pfam" id="PF00109">
    <property type="entry name" value="ketoacyl-synt"/>
    <property type="match status" value="1"/>
</dbReference>
<dbReference type="InterPro" id="IPR018201">
    <property type="entry name" value="Ketoacyl_synth_AS"/>
</dbReference>
<dbReference type="eggNOG" id="KOG1394">
    <property type="taxonomic scope" value="Eukaryota"/>
</dbReference>
<name>G0R4A6_ICHMU</name>
<evidence type="ECO:0000313" key="6">
    <source>
        <dbReference type="EMBL" id="EGR27717.1"/>
    </source>
</evidence>
<dbReference type="EMBL" id="GL984330">
    <property type="protein sequence ID" value="EGR27717.1"/>
    <property type="molecule type" value="Genomic_DNA"/>
</dbReference>
<keyword evidence="3 4" id="KW-0808">Transferase</keyword>
<dbReference type="CDD" id="cd00834">
    <property type="entry name" value="KAS_I_II"/>
    <property type="match status" value="1"/>
</dbReference>
<dbReference type="GO" id="GO:0005739">
    <property type="term" value="C:mitochondrion"/>
    <property type="evidence" value="ECO:0007669"/>
    <property type="project" value="TreeGrafter"/>
</dbReference>
<proteinExistence type="inferred from homology"/>
<dbReference type="InterPro" id="IPR014031">
    <property type="entry name" value="Ketoacyl_synth_C"/>
</dbReference>
<dbReference type="SMART" id="SM00825">
    <property type="entry name" value="PKS_KS"/>
    <property type="match status" value="1"/>
</dbReference>
<dbReference type="InterPro" id="IPR020841">
    <property type="entry name" value="PKS_Beta-ketoAc_synthase_dom"/>
</dbReference>
<sequence length="430" mass="46411">MALKRVVVTGIGMVSPLGLSAQESWEALLKGQSGIINIEDYLERLKQTDSQNKLINPKLWPGNTYVAPIKVGFGNLKKWKVPLCTNNANSYVMSAAVEALKDSKIEKILQENEDLQNQAGVNIGIMSSNTTKLTEIIKDTEKKGFDGLNRLTIFHTLTNMASANLSIKYKLKGPSQSASTACATGSSAIGDSFRNIQFGDAKVMLAGGSEECLNPTIIWASIRMQAMNQKIHEKPEYSSRPFDIQRSGFILGEGAGVLVLEEMEHAVQRGAFIYAEIGGYGQSSDGYHLSRPLESGNGGLRCMKKAIEQAGVGLGEIQSINCHATSTQTGDLAEGLAICQLLERFQGKCVITANKGNIGHTFGAAGAIESIFSLLSIRDGVVPKILNLQEECQKGLRFARENVVGNVDVVVKNSFGFGGVNVSLVFKKFK</sequence>
<evidence type="ECO:0000256" key="3">
    <source>
        <dbReference type="ARBA" id="ARBA00022679"/>
    </source>
</evidence>
<dbReference type="Pfam" id="PF02801">
    <property type="entry name" value="Ketoacyl-synt_C"/>
    <property type="match status" value="1"/>
</dbReference>